<protein>
    <submittedName>
        <fullName evidence="1">Uncharacterized protein</fullName>
    </submittedName>
</protein>
<sequence>MIVGFDYWQVISHYPDYFRQLADMHREAGWKVVIISAVGDRTAGTVEADVRRLGFSSAIQVHEVKFNHPRESPELKLAKCKELGISVFYDDRDDVCALLQAHGIMTLRVTRRDGSTYDLRSERE</sequence>
<dbReference type="SUPFAM" id="SSF56784">
    <property type="entry name" value="HAD-like"/>
    <property type="match status" value="1"/>
</dbReference>
<dbReference type="Proteomes" id="UP000325466">
    <property type="component" value="Unassembled WGS sequence"/>
</dbReference>
<gene>
    <name evidence="1" type="ORF">RAJCM14343_4766</name>
</gene>
<dbReference type="EMBL" id="BLAH01000117">
    <property type="protein sequence ID" value="GES39493.1"/>
    <property type="molecule type" value="Genomic_DNA"/>
</dbReference>
<reference evidence="1 2" key="1">
    <citation type="journal article" date="2018" name="Biodegradation">
        <title>1,4-Dioxane degradation characteristics of Rhodococcus aetherivorans JCM 14343.</title>
        <authorList>
            <person name="Inoue D."/>
            <person name="Tsunoda T."/>
            <person name="Yamamoto N."/>
            <person name="Ike M."/>
            <person name="Sei K."/>
        </authorList>
    </citation>
    <scope>NUCLEOTIDE SEQUENCE [LARGE SCALE GENOMIC DNA]</scope>
    <source>
        <strain evidence="1 2">JCM 14343</strain>
    </source>
</reference>
<dbReference type="Gene3D" id="3.40.50.1000">
    <property type="entry name" value="HAD superfamily/HAD-like"/>
    <property type="match status" value="1"/>
</dbReference>
<comment type="caution">
    <text evidence="1">The sequence shown here is derived from an EMBL/GenBank/DDBJ whole genome shotgun (WGS) entry which is preliminary data.</text>
</comment>
<dbReference type="InterPro" id="IPR036412">
    <property type="entry name" value="HAD-like_sf"/>
</dbReference>
<proteinExistence type="predicted"/>
<keyword evidence="2" id="KW-1185">Reference proteome</keyword>
<name>A0ABQ0YSN6_9NOCA</name>
<organism evidence="1 2">
    <name type="scientific">Rhodococcus aetherivorans</name>
    <dbReference type="NCBI Taxonomy" id="191292"/>
    <lineage>
        <taxon>Bacteria</taxon>
        <taxon>Bacillati</taxon>
        <taxon>Actinomycetota</taxon>
        <taxon>Actinomycetes</taxon>
        <taxon>Mycobacteriales</taxon>
        <taxon>Nocardiaceae</taxon>
        <taxon>Rhodococcus</taxon>
    </lineage>
</organism>
<evidence type="ECO:0000313" key="2">
    <source>
        <dbReference type="Proteomes" id="UP000325466"/>
    </source>
</evidence>
<accession>A0ABQ0YSN6</accession>
<dbReference type="InterPro" id="IPR023214">
    <property type="entry name" value="HAD_sf"/>
</dbReference>
<dbReference type="RefSeq" id="WP_043801914.1">
    <property type="nucleotide sequence ID" value="NZ_BAAAYP010000039.1"/>
</dbReference>
<evidence type="ECO:0000313" key="1">
    <source>
        <dbReference type="EMBL" id="GES39493.1"/>
    </source>
</evidence>